<dbReference type="PRINTS" id="PR00344">
    <property type="entry name" value="BCTRLSENSOR"/>
</dbReference>
<keyword evidence="4" id="KW-0597">Phosphoprotein</keyword>
<dbReference type="GO" id="GO:0000155">
    <property type="term" value="F:phosphorelay sensor kinase activity"/>
    <property type="evidence" value="ECO:0007669"/>
    <property type="project" value="InterPro"/>
</dbReference>
<keyword evidence="5" id="KW-0808">Transferase</keyword>
<evidence type="ECO:0000256" key="6">
    <source>
        <dbReference type="ARBA" id="ARBA00022692"/>
    </source>
</evidence>
<evidence type="ECO:0000256" key="7">
    <source>
        <dbReference type="ARBA" id="ARBA00022777"/>
    </source>
</evidence>
<dbReference type="PROSITE" id="PS50109">
    <property type="entry name" value="HIS_KIN"/>
    <property type="match status" value="1"/>
</dbReference>
<evidence type="ECO:0000259" key="10">
    <source>
        <dbReference type="PROSITE" id="PS50109"/>
    </source>
</evidence>
<dbReference type="AlphaFoldDB" id="A0A0F8WWB3"/>
<evidence type="ECO:0000256" key="8">
    <source>
        <dbReference type="ARBA" id="ARBA00022989"/>
    </source>
</evidence>
<dbReference type="InterPro" id="IPR036890">
    <property type="entry name" value="HATPase_C_sf"/>
</dbReference>
<dbReference type="CDD" id="cd00082">
    <property type="entry name" value="HisKA"/>
    <property type="match status" value="1"/>
</dbReference>
<comment type="subcellular location">
    <subcellularLocation>
        <location evidence="2">Membrane</location>
    </subcellularLocation>
</comment>
<dbReference type="Gene3D" id="3.30.565.10">
    <property type="entry name" value="Histidine kinase-like ATPase, C-terminal domain"/>
    <property type="match status" value="1"/>
</dbReference>
<dbReference type="SUPFAM" id="SSF55874">
    <property type="entry name" value="ATPase domain of HSP90 chaperone/DNA topoisomerase II/histidine kinase"/>
    <property type="match status" value="1"/>
</dbReference>
<feature type="non-terminal residue" evidence="11">
    <location>
        <position position="1"/>
    </location>
</feature>
<dbReference type="SUPFAM" id="SSF47384">
    <property type="entry name" value="Homodimeric domain of signal transducing histidine kinase"/>
    <property type="match status" value="1"/>
</dbReference>
<comment type="caution">
    <text evidence="11">The sequence shown here is derived from an EMBL/GenBank/DDBJ whole genome shotgun (WGS) entry which is preliminary data.</text>
</comment>
<proteinExistence type="predicted"/>
<dbReference type="InterPro" id="IPR005467">
    <property type="entry name" value="His_kinase_dom"/>
</dbReference>
<evidence type="ECO:0000256" key="9">
    <source>
        <dbReference type="ARBA" id="ARBA00023136"/>
    </source>
</evidence>
<dbReference type="SMART" id="SM00387">
    <property type="entry name" value="HATPase_c"/>
    <property type="match status" value="1"/>
</dbReference>
<keyword evidence="9" id="KW-0472">Membrane</keyword>
<dbReference type="Pfam" id="PF02518">
    <property type="entry name" value="HATPase_c"/>
    <property type="match status" value="1"/>
</dbReference>
<dbReference type="Gene3D" id="1.10.287.130">
    <property type="match status" value="1"/>
</dbReference>
<keyword evidence="7" id="KW-0418">Kinase</keyword>
<accession>A0A0F8WWB3</accession>
<dbReference type="InterPro" id="IPR036097">
    <property type="entry name" value="HisK_dim/P_sf"/>
</dbReference>
<evidence type="ECO:0000256" key="5">
    <source>
        <dbReference type="ARBA" id="ARBA00022679"/>
    </source>
</evidence>
<evidence type="ECO:0000256" key="4">
    <source>
        <dbReference type="ARBA" id="ARBA00022553"/>
    </source>
</evidence>
<evidence type="ECO:0000256" key="1">
    <source>
        <dbReference type="ARBA" id="ARBA00000085"/>
    </source>
</evidence>
<feature type="domain" description="Histidine kinase" evidence="10">
    <location>
        <begin position="35"/>
        <end position="246"/>
    </location>
</feature>
<evidence type="ECO:0000313" key="11">
    <source>
        <dbReference type="EMBL" id="KKK61162.1"/>
    </source>
</evidence>
<reference evidence="11" key="1">
    <citation type="journal article" date="2015" name="Nature">
        <title>Complex archaea that bridge the gap between prokaryotes and eukaryotes.</title>
        <authorList>
            <person name="Spang A."/>
            <person name="Saw J.H."/>
            <person name="Jorgensen S.L."/>
            <person name="Zaremba-Niedzwiedzka K."/>
            <person name="Martijn J."/>
            <person name="Lind A.E."/>
            <person name="van Eijk R."/>
            <person name="Schleper C."/>
            <person name="Guy L."/>
            <person name="Ettema T.J."/>
        </authorList>
    </citation>
    <scope>NUCLEOTIDE SEQUENCE</scope>
</reference>
<gene>
    <name evidence="11" type="ORF">LCGC14_3017100</name>
</gene>
<evidence type="ECO:0000256" key="2">
    <source>
        <dbReference type="ARBA" id="ARBA00004370"/>
    </source>
</evidence>
<dbReference type="InterPro" id="IPR003661">
    <property type="entry name" value="HisK_dim/P_dom"/>
</dbReference>
<dbReference type="CDD" id="cd00075">
    <property type="entry name" value="HATPase"/>
    <property type="match status" value="1"/>
</dbReference>
<dbReference type="SMART" id="SM00388">
    <property type="entry name" value="HisKA"/>
    <property type="match status" value="1"/>
</dbReference>
<dbReference type="GO" id="GO:0016020">
    <property type="term" value="C:membrane"/>
    <property type="evidence" value="ECO:0007669"/>
    <property type="project" value="UniProtKB-SubCell"/>
</dbReference>
<name>A0A0F8WWB3_9ZZZZ</name>
<organism evidence="11">
    <name type="scientific">marine sediment metagenome</name>
    <dbReference type="NCBI Taxonomy" id="412755"/>
    <lineage>
        <taxon>unclassified sequences</taxon>
        <taxon>metagenomes</taxon>
        <taxon>ecological metagenomes</taxon>
    </lineage>
</organism>
<dbReference type="EC" id="2.7.13.3" evidence="3"/>
<dbReference type="Pfam" id="PF00512">
    <property type="entry name" value="HisKA"/>
    <property type="match status" value="1"/>
</dbReference>
<dbReference type="InterPro" id="IPR004358">
    <property type="entry name" value="Sig_transdc_His_kin-like_C"/>
</dbReference>
<keyword evidence="6" id="KW-0812">Transmembrane</keyword>
<dbReference type="InterPro" id="IPR003594">
    <property type="entry name" value="HATPase_dom"/>
</dbReference>
<dbReference type="InterPro" id="IPR050428">
    <property type="entry name" value="TCS_sensor_his_kinase"/>
</dbReference>
<dbReference type="PANTHER" id="PTHR45436:SF5">
    <property type="entry name" value="SENSOR HISTIDINE KINASE TRCS"/>
    <property type="match status" value="1"/>
</dbReference>
<protein>
    <recommendedName>
        <fullName evidence="3">histidine kinase</fullName>
        <ecNumber evidence="3">2.7.13.3</ecNumber>
    </recommendedName>
</protein>
<dbReference type="EMBL" id="LAZR01062614">
    <property type="protein sequence ID" value="KKK61162.1"/>
    <property type="molecule type" value="Genomic_DNA"/>
</dbReference>
<sequence length="249" mass="26571">TLAVPREAEAMMSALNSFMARLDRQVAEMRNLIEDSAHQLRTPVAAIRAQSDLAAGETDPARQAGIVVRIHRRAVSLGRLLDQMLSRAMVLHRRESVPPEQMDLRDVALDVLESCETDAPPGAARIRVILPPEPVAFLGDPVSLGEACKNLLNNALRHGVAPVEFAVERDGGCVRLWVSDAGDGPPAELRAQLGARFARSASPAPGSAGLGLAISHAVARAHGGELQLDRDENDRFRAMLVLPAQGGAT</sequence>
<evidence type="ECO:0000256" key="3">
    <source>
        <dbReference type="ARBA" id="ARBA00012438"/>
    </source>
</evidence>
<dbReference type="PANTHER" id="PTHR45436">
    <property type="entry name" value="SENSOR HISTIDINE KINASE YKOH"/>
    <property type="match status" value="1"/>
</dbReference>
<comment type="catalytic activity">
    <reaction evidence="1">
        <text>ATP + protein L-histidine = ADP + protein N-phospho-L-histidine.</text>
        <dbReference type="EC" id="2.7.13.3"/>
    </reaction>
</comment>
<keyword evidence="8" id="KW-1133">Transmembrane helix</keyword>